<reference evidence="4 5" key="1">
    <citation type="submission" date="2012-11" db="EMBL/GenBank/DDBJ databases">
        <title>The complete genome sequence of Corynebacterium maris Coryn-1 (=DSM 45190).</title>
        <authorList>
            <person name="Schaffert L."/>
            <person name="Albersmeier A."/>
            <person name="Kalinowski J."/>
            <person name="Ruckert C."/>
        </authorList>
    </citation>
    <scope>NUCLEOTIDE SEQUENCE [LARGE SCALE GENOMIC DNA]</scope>
    <source>
        <strain evidence="5">Coryn-1</strain>
    </source>
</reference>
<dbReference type="GO" id="GO:0016853">
    <property type="term" value="F:isomerase activity"/>
    <property type="evidence" value="ECO:0007669"/>
    <property type="project" value="UniProtKB-KW"/>
</dbReference>
<dbReference type="HOGENOM" id="CLU_006462_6_5_11"/>
<accession>S5THJ1</accession>
<organism evidence="4 5">
    <name type="scientific">Corynebacterium maris DSM 45190</name>
    <dbReference type="NCBI Taxonomy" id="1224163"/>
    <lineage>
        <taxon>Bacteria</taxon>
        <taxon>Bacillati</taxon>
        <taxon>Actinomycetota</taxon>
        <taxon>Actinomycetes</taxon>
        <taxon>Mycobacteriales</taxon>
        <taxon>Corynebacteriaceae</taxon>
        <taxon>Corynebacterium</taxon>
    </lineage>
</organism>
<dbReference type="KEGG" id="cmd:B841_04570"/>
<dbReference type="InterPro" id="IPR006047">
    <property type="entry name" value="GH13_cat_dom"/>
</dbReference>
<name>S5THJ1_9CORY</name>
<gene>
    <name evidence="4" type="ORF">B841_04570</name>
</gene>
<dbReference type="PANTHER" id="PTHR10357:SF210">
    <property type="entry name" value="MALTODEXTRIN GLUCOSIDASE"/>
    <property type="match status" value="1"/>
</dbReference>
<dbReference type="Proteomes" id="UP000015388">
    <property type="component" value="Chromosome"/>
</dbReference>
<proteinExistence type="predicted"/>
<keyword evidence="5" id="KW-1185">Reference proteome</keyword>
<evidence type="ECO:0000313" key="4">
    <source>
        <dbReference type="EMBL" id="AGS34391.1"/>
    </source>
</evidence>
<dbReference type="AlphaFoldDB" id="S5THJ1"/>
<dbReference type="PATRIC" id="fig|1224163.3.peg.914"/>
<protein>
    <submittedName>
        <fullName evidence="4">Cyclomaltodextrinase</fullName>
    </submittedName>
</protein>
<dbReference type="EMBL" id="CP003924">
    <property type="protein sequence ID" value="AGS34391.1"/>
    <property type="molecule type" value="Genomic_DNA"/>
</dbReference>
<dbReference type="PANTHER" id="PTHR10357">
    <property type="entry name" value="ALPHA-AMYLASE FAMILY MEMBER"/>
    <property type="match status" value="1"/>
</dbReference>
<dbReference type="RefSeq" id="WP_020934324.1">
    <property type="nucleotide sequence ID" value="NC_021915.1"/>
</dbReference>
<evidence type="ECO:0000259" key="3">
    <source>
        <dbReference type="SMART" id="SM00642"/>
    </source>
</evidence>
<dbReference type="OrthoDB" id="9802433at2"/>
<evidence type="ECO:0000256" key="2">
    <source>
        <dbReference type="ARBA" id="ARBA00023295"/>
    </source>
</evidence>
<dbReference type="SUPFAM" id="SSF51445">
    <property type="entry name" value="(Trans)glycosidases"/>
    <property type="match status" value="1"/>
</dbReference>
<dbReference type="GO" id="GO:0016798">
    <property type="term" value="F:hydrolase activity, acting on glycosyl bonds"/>
    <property type="evidence" value="ECO:0007669"/>
    <property type="project" value="UniProtKB-KW"/>
</dbReference>
<feature type="domain" description="Glycosyl hydrolase family 13 catalytic" evidence="3">
    <location>
        <begin position="12"/>
        <end position="341"/>
    </location>
</feature>
<dbReference type="Gene3D" id="3.20.20.80">
    <property type="entry name" value="Glycosidases"/>
    <property type="match status" value="1"/>
</dbReference>
<sequence>MAHPLDAAVWWHVYPLGACDAPIRDRYPGDEGHRLRRLTAWVDYAADLGATGLLLGPVFDSVAHGYDTLDHCRIDPRLGDDHDFAELIEACRARDLDVILDGVFNHVAREHRFVADGGPVARDDDGRAVGWEGDMTLAELDHDDPATLDFVVDVMEYWLERGAAGWRLDVAYAVPAEFWAAAVARVRERFPDAVFLGEMIHGDYADFAQRSELDTMTQYELWKAIWSSIKDANFFELSHALGRHQEFSSRARMQTFVGNHDVDRIATAVGATGSALAHAVVLTLPGLPSIYAGDERGVEGAKGEGFGADDALRPPLPASPLDAGQEGMALRDTVAAFVWLRRNNPWWATADLEVVDVANERLVYRLRAGDRAAEVALVLGEECSVRVTVDGEVVFAQAWG</sequence>
<dbReference type="SMART" id="SM00642">
    <property type="entry name" value="Aamy"/>
    <property type="match status" value="1"/>
</dbReference>
<dbReference type="STRING" id="1224163.B841_04570"/>
<dbReference type="GO" id="GO:0005975">
    <property type="term" value="P:carbohydrate metabolic process"/>
    <property type="evidence" value="ECO:0007669"/>
    <property type="project" value="InterPro"/>
</dbReference>
<keyword evidence="2" id="KW-0326">Glycosidase</keyword>
<dbReference type="Pfam" id="PF00128">
    <property type="entry name" value="Alpha-amylase"/>
    <property type="match status" value="2"/>
</dbReference>
<keyword evidence="1" id="KW-0378">Hydrolase</keyword>
<evidence type="ECO:0000256" key="1">
    <source>
        <dbReference type="ARBA" id="ARBA00022801"/>
    </source>
</evidence>
<dbReference type="eggNOG" id="COG0366">
    <property type="taxonomic scope" value="Bacteria"/>
</dbReference>
<dbReference type="InterPro" id="IPR017853">
    <property type="entry name" value="GH"/>
</dbReference>
<evidence type="ECO:0000313" key="5">
    <source>
        <dbReference type="Proteomes" id="UP000015388"/>
    </source>
</evidence>